<gene>
    <name evidence="1" type="ORF">LTS18_007210</name>
</gene>
<dbReference type="Proteomes" id="UP001186974">
    <property type="component" value="Unassembled WGS sequence"/>
</dbReference>
<dbReference type="EMBL" id="JAWDJW010001798">
    <property type="protein sequence ID" value="KAK3078554.1"/>
    <property type="molecule type" value="Genomic_DNA"/>
</dbReference>
<protein>
    <submittedName>
        <fullName evidence="1">Uncharacterized protein</fullName>
    </submittedName>
</protein>
<proteinExistence type="predicted"/>
<evidence type="ECO:0000313" key="2">
    <source>
        <dbReference type="Proteomes" id="UP001186974"/>
    </source>
</evidence>
<comment type="caution">
    <text evidence="1">The sequence shown here is derived from an EMBL/GenBank/DDBJ whole genome shotgun (WGS) entry which is preliminary data.</text>
</comment>
<keyword evidence="2" id="KW-1185">Reference proteome</keyword>
<reference evidence="1" key="1">
    <citation type="submission" date="2024-09" db="EMBL/GenBank/DDBJ databases">
        <title>Black Yeasts Isolated from many extreme environments.</title>
        <authorList>
            <person name="Coleine C."/>
            <person name="Stajich J.E."/>
            <person name="Selbmann L."/>
        </authorList>
    </citation>
    <scope>NUCLEOTIDE SEQUENCE</scope>
    <source>
        <strain evidence="1">CCFEE 5737</strain>
    </source>
</reference>
<evidence type="ECO:0000313" key="1">
    <source>
        <dbReference type="EMBL" id="KAK3078554.1"/>
    </source>
</evidence>
<feature type="non-terminal residue" evidence="1">
    <location>
        <position position="149"/>
    </location>
</feature>
<organism evidence="1 2">
    <name type="scientific">Coniosporium uncinatum</name>
    <dbReference type="NCBI Taxonomy" id="93489"/>
    <lineage>
        <taxon>Eukaryota</taxon>
        <taxon>Fungi</taxon>
        <taxon>Dikarya</taxon>
        <taxon>Ascomycota</taxon>
        <taxon>Pezizomycotina</taxon>
        <taxon>Dothideomycetes</taxon>
        <taxon>Dothideomycetes incertae sedis</taxon>
        <taxon>Coniosporium</taxon>
    </lineage>
</organism>
<feature type="non-terminal residue" evidence="1">
    <location>
        <position position="1"/>
    </location>
</feature>
<sequence>TVEVLTSSSPDEDSVNMLEKWMPFELPVISVSDEIPRSIEEIDVRASKEPEVMPGKKGDSEVGGVSVIAADKVELLPVSLADGEKVETSIATDSSELFPDEVISSSVESPLVYETSDDEAVETEAMVLIGSDDPEERDAIDDPPPAIVT</sequence>
<name>A0ACC3DP96_9PEZI</name>
<accession>A0ACC3DP96</accession>